<dbReference type="AlphaFoldDB" id="A0A0D8HDA6"/>
<feature type="transmembrane region" description="Helical" evidence="6">
    <location>
        <begin position="132"/>
        <end position="154"/>
    </location>
</feature>
<feature type="transmembrane region" description="Helical" evidence="6">
    <location>
        <begin position="186"/>
        <end position="209"/>
    </location>
</feature>
<evidence type="ECO:0000256" key="2">
    <source>
        <dbReference type="ARBA" id="ARBA00022475"/>
    </source>
</evidence>
<feature type="transmembrane region" description="Helical" evidence="6">
    <location>
        <begin position="161"/>
        <end position="180"/>
    </location>
</feature>
<keyword evidence="4 6" id="KW-1133">Transmembrane helix</keyword>
<comment type="subcellular location">
    <subcellularLocation>
        <location evidence="1">Cell membrane</location>
        <topology evidence="1">Multi-pass membrane protein</topology>
    </subcellularLocation>
</comment>
<evidence type="ECO:0000256" key="4">
    <source>
        <dbReference type="ARBA" id="ARBA00022989"/>
    </source>
</evidence>
<keyword evidence="3 6" id="KW-0812">Transmembrane</keyword>
<feature type="transmembrane region" description="Helical" evidence="6">
    <location>
        <begin position="38"/>
        <end position="58"/>
    </location>
</feature>
<dbReference type="GO" id="GO:0005886">
    <property type="term" value="C:plasma membrane"/>
    <property type="evidence" value="ECO:0007669"/>
    <property type="project" value="UniProtKB-SubCell"/>
</dbReference>
<keyword evidence="2" id="KW-1003">Cell membrane</keyword>
<dbReference type="STRING" id="1280514.AXFE_32150"/>
<name>A0A0D8HDA6_9ACTN</name>
<keyword evidence="8" id="KW-1185">Reference proteome</keyword>
<evidence type="ECO:0000256" key="1">
    <source>
        <dbReference type="ARBA" id="ARBA00004651"/>
    </source>
</evidence>
<evidence type="ECO:0000256" key="5">
    <source>
        <dbReference type="ARBA" id="ARBA00023136"/>
    </source>
</evidence>
<feature type="transmembrane region" description="Helical" evidence="6">
    <location>
        <begin position="64"/>
        <end position="87"/>
    </location>
</feature>
<dbReference type="OrthoDB" id="5297619at2"/>
<sequence>MLIAHLSSLATSIFSFLITIALVLSFVMIGSHWLRNHILAFAAESWVIAILSASVAYYGHYKELYLIAILTALFRGSLLPYLLLRLAKRLDIKREFTPIFRPASGMVIGSVLVVFAFVISRSLGGTLGLANNIALTALTAMFGLKLIGFLLMILRSEAISHILGLLVIENGIFLGSQILVPGLPLLLELVILFDLLIIVMTFGILVRYLKLDVGTTSSRDLQKLVG</sequence>
<dbReference type="PATRIC" id="fig|1280514.3.peg.4303"/>
<feature type="transmembrane region" description="Helical" evidence="6">
    <location>
        <begin position="99"/>
        <end position="120"/>
    </location>
</feature>
<evidence type="ECO:0000256" key="6">
    <source>
        <dbReference type="SAM" id="Phobius"/>
    </source>
</evidence>
<comment type="caution">
    <text evidence="7">The sequence shown here is derived from an EMBL/GenBank/DDBJ whole genome shotgun (WGS) entry which is preliminary data.</text>
</comment>
<dbReference type="PANTHER" id="PTHR38601:SF1">
    <property type="entry name" value="HYDROGENASE-4 COMPONENT E"/>
    <property type="match status" value="1"/>
</dbReference>
<dbReference type="InterPro" id="IPR038730">
    <property type="entry name" value="HyfE-like"/>
</dbReference>
<evidence type="ECO:0000313" key="8">
    <source>
        <dbReference type="Proteomes" id="UP000032360"/>
    </source>
</evidence>
<accession>A0A0D8HDA6</accession>
<dbReference type="RefSeq" id="WP_052606881.1">
    <property type="nucleotide sequence ID" value="NZ_JXYS01000110.1"/>
</dbReference>
<protein>
    <submittedName>
        <fullName evidence="7">Hydrogenase 4 membrane subunit</fullName>
    </submittedName>
</protein>
<keyword evidence="5 6" id="KW-0472">Membrane</keyword>
<gene>
    <name evidence="7" type="ORF">AXFE_32150</name>
</gene>
<evidence type="ECO:0000256" key="3">
    <source>
        <dbReference type="ARBA" id="ARBA00022692"/>
    </source>
</evidence>
<organism evidence="7 8">
    <name type="scientific">Acidithrix ferrooxidans</name>
    <dbReference type="NCBI Taxonomy" id="1280514"/>
    <lineage>
        <taxon>Bacteria</taxon>
        <taxon>Bacillati</taxon>
        <taxon>Actinomycetota</taxon>
        <taxon>Acidimicrobiia</taxon>
        <taxon>Acidimicrobiales</taxon>
        <taxon>Acidimicrobiaceae</taxon>
        <taxon>Acidithrix</taxon>
    </lineage>
</organism>
<feature type="transmembrane region" description="Helical" evidence="6">
    <location>
        <begin position="6"/>
        <end position="26"/>
    </location>
</feature>
<evidence type="ECO:0000313" key="7">
    <source>
        <dbReference type="EMBL" id="KJF15930.1"/>
    </source>
</evidence>
<dbReference type="Proteomes" id="UP000032360">
    <property type="component" value="Unassembled WGS sequence"/>
</dbReference>
<proteinExistence type="predicted"/>
<dbReference type="PANTHER" id="PTHR38601">
    <property type="entry name" value="HYDROGENASE-4 COMPONENT E"/>
    <property type="match status" value="1"/>
</dbReference>
<reference evidence="7 8" key="1">
    <citation type="submission" date="2015-01" db="EMBL/GenBank/DDBJ databases">
        <title>Draft genome of the acidophilic iron oxidizer Acidithrix ferrooxidans strain Py-F3.</title>
        <authorList>
            <person name="Poehlein A."/>
            <person name="Eisen S."/>
            <person name="Schloemann M."/>
            <person name="Johnson B.D."/>
            <person name="Daniel R."/>
            <person name="Muehling M."/>
        </authorList>
    </citation>
    <scope>NUCLEOTIDE SEQUENCE [LARGE SCALE GENOMIC DNA]</scope>
    <source>
        <strain evidence="7 8">Py-F3</strain>
    </source>
</reference>
<dbReference type="EMBL" id="JXYS01000110">
    <property type="protein sequence ID" value="KJF15930.1"/>
    <property type="molecule type" value="Genomic_DNA"/>
</dbReference>